<dbReference type="Proteomes" id="UP000619295">
    <property type="component" value="Unassembled WGS sequence"/>
</dbReference>
<evidence type="ECO:0000313" key="3">
    <source>
        <dbReference type="EMBL" id="MBD3848983.1"/>
    </source>
</evidence>
<keyword evidence="2" id="KW-0472">Membrane</keyword>
<evidence type="ECO:0000313" key="4">
    <source>
        <dbReference type="Proteomes" id="UP000619295"/>
    </source>
</evidence>
<dbReference type="InterPro" id="IPR027587">
    <property type="entry name" value="TrbK"/>
</dbReference>
<comment type="caution">
    <text evidence="3">The sequence shown here is derived from an EMBL/GenBank/DDBJ whole genome shotgun (WGS) entry which is preliminary data.</text>
</comment>
<gene>
    <name evidence="3" type="primary">trbK-alt</name>
    <name evidence="3" type="ORF">IED13_25070</name>
</gene>
<evidence type="ECO:0000256" key="2">
    <source>
        <dbReference type="SAM" id="Phobius"/>
    </source>
</evidence>
<proteinExistence type="predicted"/>
<evidence type="ECO:0000256" key="1">
    <source>
        <dbReference type="SAM" id="MobiDB-lite"/>
    </source>
</evidence>
<organism evidence="3 4">
    <name type="scientific">Bosea spartocytisi</name>
    <dbReference type="NCBI Taxonomy" id="2773451"/>
    <lineage>
        <taxon>Bacteria</taxon>
        <taxon>Pseudomonadati</taxon>
        <taxon>Pseudomonadota</taxon>
        <taxon>Alphaproteobacteria</taxon>
        <taxon>Hyphomicrobiales</taxon>
        <taxon>Boseaceae</taxon>
        <taxon>Bosea</taxon>
    </lineage>
</organism>
<keyword evidence="2" id="KW-0812">Transmembrane</keyword>
<feature type="region of interest" description="Disordered" evidence="1">
    <location>
        <begin position="84"/>
        <end position="104"/>
    </location>
</feature>
<dbReference type="AlphaFoldDB" id="A0A927I3D8"/>
<name>A0A927I3D8_9HYPH</name>
<accession>A0A927I3D8</accession>
<feature type="transmembrane region" description="Helical" evidence="2">
    <location>
        <begin position="12"/>
        <end position="31"/>
    </location>
</feature>
<dbReference type="RefSeq" id="WP_012047198.1">
    <property type="nucleotide sequence ID" value="NZ_JACXWY010000026.1"/>
</dbReference>
<protein>
    <submittedName>
        <fullName evidence="3">Entry exclusion protein TrbK-alt</fullName>
    </submittedName>
</protein>
<dbReference type="Pfam" id="PF20084">
    <property type="entry name" value="TrbK"/>
    <property type="match status" value="1"/>
</dbReference>
<sequence length="104" mass="11458">MRTRLLNLPAVGRAVGFLLVAIAIVAAALHFHTSPPRLEPRAMEEHTPDSLAEELKRCQLIADQAKDDPACEAAWAENRRRFFTYTPASGPKNPTPAPAKNTDR</sequence>
<keyword evidence="4" id="KW-1185">Reference proteome</keyword>
<dbReference type="NCBIfam" id="TIGR04360">
    <property type="entry name" value="other_trbK"/>
    <property type="match status" value="1"/>
</dbReference>
<reference evidence="3" key="1">
    <citation type="submission" date="2020-09" db="EMBL/GenBank/DDBJ databases">
        <title>Bosea spartocytisi sp. nov. a root nodule endophyte of Spartocytisus supranubius in the high mountain ecosystem fo the Teide National Park (Canary Islands, Spain).</title>
        <authorList>
            <person name="Pulido-Suarez L."/>
            <person name="Peix A."/>
            <person name="Igual J.M."/>
            <person name="Socas-Perez N."/>
            <person name="Velazquez E."/>
            <person name="Flores-Felix J.D."/>
            <person name="Leon-Barrios M."/>
        </authorList>
    </citation>
    <scope>NUCLEOTIDE SEQUENCE</scope>
    <source>
        <strain evidence="3">SSUT16</strain>
    </source>
</reference>
<keyword evidence="2" id="KW-1133">Transmembrane helix</keyword>
<dbReference type="EMBL" id="JACXWY010000026">
    <property type="protein sequence ID" value="MBD3848983.1"/>
    <property type="molecule type" value="Genomic_DNA"/>
</dbReference>